<organism evidence="4 5">
    <name type="scientific">Hanstruepera neustonica</name>
    <dbReference type="NCBI Taxonomy" id="1445657"/>
    <lineage>
        <taxon>Bacteria</taxon>
        <taxon>Pseudomonadati</taxon>
        <taxon>Bacteroidota</taxon>
        <taxon>Flavobacteriia</taxon>
        <taxon>Flavobacteriales</taxon>
        <taxon>Flavobacteriaceae</taxon>
        <taxon>Hanstruepera</taxon>
    </lineage>
</organism>
<dbReference type="Pfam" id="PF01408">
    <property type="entry name" value="GFO_IDH_MocA"/>
    <property type="match status" value="1"/>
</dbReference>
<dbReference type="InterPro" id="IPR051450">
    <property type="entry name" value="Gfo/Idh/MocA_Oxidoreductases"/>
</dbReference>
<accession>A0A2K1DZ26</accession>
<evidence type="ECO:0000259" key="1">
    <source>
        <dbReference type="Pfam" id="PF00107"/>
    </source>
</evidence>
<evidence type="ECO:0000259" key="3">
    <source>
        <dbReference type="Pfam" id="PF08240"/>
    </source>
</evidence>
<feature type="domain" description="Alcohol dehydrogenase-like N-terminal" evidence="3">
    <location>
        <begin position="90"/>
        <end position="142"/>
    </location>
</feature>
<dbReference type="EMBL" id="POWF01000003">
    <property type="protein sequence ID" value="PNQ73280.1"/>
    <property type="molecule type" value="Genomic_DNA"/>
</dbReference>
<dbReference type="GO" id="GO:0000166">
    <property type="term" value="F:nucleotide binding"/>
    <property type="evidence" value="ECO:0007669"/>
    <property type="project" value="InterPro"/>
</dbReference>
<feature type="domain" description="Gfo/Idh/MocA-like oxidoreductase N-terminal" evidence="2">
    <location>
        <begin position="397"/>
        <end position="515"/>
    </location>
</feature>
<feature type="domain" description="Alcohol dehydrogenase-like C-terminal" evidence="1">
    <location>
        <begin position="182"/>
        <end position="298"/>
    </location>
</feature>
<dbReference type="AlphaFoldDB" id="A0A2K1DZ26"/>
<dbReference type="InterPro" id="IPR036291">
    <property type="entry name" value="NAD(P)-bd_dom_sf"/>
</dbReference>
<evidence type="ECO:0000313" key="4">
    <source>
        <dbReference type="EMBL" id="PNQ73280.1"/>
    </source>
</evidence>
<dbReference type="SUPFAM" id="SSF55347">
    <property type="entry name" value="Glyceraldehyde-3-phosphate dehydrogenase-like, C-terminal domain"/>
    <property type="match status" value="1"/>
</dbReference>
<dbReference type="CDD" id="cd08255">
    <property type="entry name" value="2-desacetyl-2-hydroxyethyl_bacteriochlorophyllide_like"/>
    <property type="match status" value="1"/>
</dbReference>
<dbReference type="Proteomes" id="UP000236641">
    <property type="component" value="Unassembled WGS sequence"/>
</dbReference>
<dbReference type="RefSeq" id="WP_103051803.1">
    <property type="nucleotide sequence ID" value="NZ_POWF01000003.1"/>
</dbReference>
<dbReference type="Gene3D" id="3.40.50.720">
    <property type="entry name" value="NAD(P)-binding Rossmann-like Domain"/>
    <property type="match status" value="2"/>
</dbReference>
<evidence type="ECO:0000313" key="5">
    <source>
        <dbReference type="Proteomes" id="UP000236641"/>
    </source>
</evidence>
<dbReference type="InterPro" id="IPR000683">
    <property type="entry name" value="Gfo/Idh/MocA-like_OxRdtase_N"/>
</dbReference>
<evidence type="ECO:0000259" key="2">
    <source>
        <dbReference type="Pfam" id="PF01408"/>
    </source>
</evidence>
<dbReference type="SUPFAM" id="SSF51735">
    <property type="entry name" value="NAD(P)-binding Rossmann-fold domains"/>
    <property type="match status" value="2"/>
</dbReference>
<sequence length="712" mass="77393">MQQLTQKLGSGDMVIQEVPYPQLGKGMVIVKNHYSIISAGTEGSTVQAARKSLIGKAKERPQQVNQVIDTLKKQGPIQTYRAVMKKLDAYSPLGYSCAGEVIEVGEGVTEFEVGDRVACAGAGYANHAEIVSVPVNLCVKLDETTNLKNAAYNTLGAISMQGIRQADLRLGESCVVIGLGLLGQLAALILKASGVTVIGVDVAESAVNQAIENNAVDIGLVRNAAGIEEQILNATNGIGADAVIIAAATSSLDPINFAGAIARKKGKVVVLGAVPTGFDRDPFWYRKELELKMACSYGPGRYDLNYEEKGIDYPVAYVRWTEKRNMEAFQSLLITNKINIDYLTTHEFDFDNAKQAFDLVVEKSEPFTGIALKYDTAKEPSKASVKTSDSEALGKVNISFIGAGSYAQGNLLPNIPEHSEVTKVGVLTNTGTTSKRVAEKFKFQFCASEENDILNENTNTVFIATRHDSHGPYTIKSLQANKHVFVEKPLCLKEEELEKIIELKEVSGKSVMIGFNRRFSPLTKKLKKSLGNNPVSMIYRINAGAIPKDNWIQDMEIGGGRIHGEVCHFVDYLTYMNGSLPIKVSATAIPDANQLNDTLNVLIQFKNGSSGVIAYYSNGSKSLTKEYIEVFSAGFSGIIHDFKELKVYGKGKPKKKKLLNQNKGQKEMVKAYVDGLLKDGKAPISFDEVVAVSKTCFAIVESIKRGGEQIDI</sequence>
<dbReference type="OrthoDB" id="9781031at2"/>
<keyword evidence="5" id="KW-1185">Reference proteome</keyword>
<dbReference type="Pfam" id="PF08240">
    <property type="entry name" value="ADH_N"/>
    <property type="match status" value="1"/>
</dbReference>
<dbReference type="SUPFAM" id="SSF50129">
    <property type="entry name" value="GroES-like"/>
    <property type="match status" value="1"/>
</dbReference>
<gene>
    <name evidence="4" type="ORF">C1T31_07105</name>
</gene>
<dbReference type="InterPro" id="IPR013149">
    <property type="entry name" value="ADH-like_C"/>
</dbReference>
<dbReference type="PANTHER" id="PTHR43377">
    <property type="entry name" value="BILIVERDIN REDUCTASE A"/>
    <property type="match status" value="1"/>
</dbReference>
<dbReference type="Pfam" id="PF00107">
    <property type="entry name" value="ADH_zinc_N"/>
    <property type="match status" value="1"/>
</dbReference>
<protein>
    <submittedName>
        <fullName evidence="4">Oxidoreductase</fullName>
    </submittedName>
</protein>
<dbReference type="Gene3D" id="3.30.360.10">
    <property type="entry name" value="Dihydrodipicolinate Reductase, domain 2"/>
    <property type="match status" value="1"/>
</dbReference>
<name>A0A2K1DZ26_9FLAO</name>
<proteinExistence type="predicted"/>
<dbReference type="Gene3D" id="3.90.180.10">
    <property type="entry name" value="Medium-chain alcohol dehydrogenases, catalytic domain"/>
    <property type="match status" value="1"/>
</dbReference>
<reference evidence="4 5" key="1">
    <citation type="submission" date="2018-01" db="EMBL/GenBank/DDBJ databases">
        <title>The draft genome of Hanstruepera neustonica JCM19743.</title>
        <authorList>
            <person name="He R.-H."/>
            <person name="Du Z.-J."/>
        </authorList>
    </citation>
    <scope>NUCLEOTIDE SEQUENCE [LARGE SCALE GENOMIC DNA]</scope>
    <source>
        <strain evidence="4 5">JCM19743</strain>
    </source>
</reference>
<comment type="caution">
    <text evidence="4">The sequence shown here is derived from an EMBL/GenBank/DDBJ whole genome shotgun (WGS) entry which is preliminary data.</text>
</comment>
<dbReference type="InterPro" id="IPR011032">
    <property type="entry name" value="GroES-like_sf"/>
</dbReference>
<dbReference type="InterPro" id="IPR013154">
    <property type="entry name" value="ADH-like_N"/>
</dbReference>
<dbReference type="PANTHER" id="PTHR43377:SF1">
    <property type="entry name" value="BILIVERDIN REDUCTASE A"/>
    <property type="match status" value="1"/>
</dbReference>